<proteinExistence type="predicted"/>
<dbReference type="Proteomes" id="UP001054945">
    <property type="component" value="Unassembled WGS sequence"/>
</dbReference>
<keyword evidence="2" id="KW-1185">Reference proteome</keyword>
<comment type="caution">
    <text evidence="1">The sequence shown here is derived from an EMBL/GenBank/DDBJ whole genome shotgun (WGS) entry which is preliminary data.</text>
</comment>
<sequence>MNWPPGRRQEAGLKQSDHSAAVCSCRSDLGESAPPWETNHNRNTLDNVYCSLPKFVNRCQRQRFNKQPCKPFNVKWSIYPRAECINNGDLKFSDRACSASGFHQPRLAFSAGE</sequence>
<organism evidence="1 2">
    <name type="scientific">Caerostris extrusa</name>
    <name type="common">Bark spider</name>
    <name type="synonym">Caerostris bankana</name>
    <dbReference type="NCBI Taxonomy" id="172846"/>
    <lineage>
        <taxon>Eukaryota</taxon>
        <taxon>Metazoa</taxon>
        <taxon>Ecdysozoa</taxon>
        <taxon>Arthropoda</taxon>
        <taxon>Chelicerata</taxon>
        <taxon>Arachnida</taxon>
        <taxon>Araneae</taxon>
        <taxon>Araneomorphae</taxon>
        <taxon>Entelegynae</taxon>
        <taxon>Araneoidea</taxon>
        <taxon>Araneidae</taxon>
        <taxon>Caerostris</taxon>
    </lineage>
</organism>
<protein>
    <submittedName>
        <fullName evidence="1">Uncharacterized protein</fullName>
    </submittedName>
</protein>
<evidence type="ECO:0000313" key="2">
    <source>
        <dbReference type="Proteomes" id="UP001054945"/>
    </source>
</evidence>
<dbReference type="EMBL" id="BPLR01014829">
    <property type="protein sequence ID" value="GIY71584.1"/>
    <property type="molecule type" value="Genomic_DNA"/>
</dbReference>
<accession>A0AAV4VPQ0</accession>
<dbReference type="AlphaFoldDB" id="A0AAV4VPQ0"/>
<name>A0AAV4VPQ0_CAEEX</name>
<reference evidence="1 2" key="1">
    <citation type="submission" date="2021-06" db="EMBL/GenBank/DDBJ databases">
        <title>Caerostris extrusa draft genome.</title>
        <authorList>
            <person name="Kono N."/>
            <person name="Arakawa K."/>
        </authorList>
    </citation>
    <scope>NUCLEOTIDE SEQUENCE [LARGE SCALE GENOMIC DNA]</scope>
</reference>
<evidence type="ECO:0000313" key="1">
    <source>
        <dbReference type="EMBL" id="GIY71584.1"/>
    </source>
</evidence>
<gene>
    <name evidence="1" type="ORF">CEXT_607561</name>
</gene>